<name>A0AAV5HTZ9_9ROSI</name>
<proteinExistence type="predicted"/>
<dbReference type="EMBL" id="BPVZ01000004">
    <property type="protein sequence ID" value="GKU90791.1"/>
    <property type="molecule type" value="Genomic_DNA"/>
</dbReference>
<reference evidence="1 2" key="1">
    <citation type="journal article" date="2021" name="Commun. Biol.">
        <title>The genome of Shorea leprosula (Dipterocarpaceae) highlights the ecological relevance of drought in aseasonal tropical rainforests.</title>
        <authorList>
            <person name="Ng K.K.S."/>
            <person name="Kobayashi M.J."/>
            <person name="Fawcett J.A."/>
            <person name="Hatakeyama M."/>
            <person name="Paape T."/>
            <person name="Ng C.H."/>
            <person name="Ang C.C."/>
            <person name="Tnah L.H."/>
            <person name="Lee C.T."/>
            <person name="Nishiyama T."/>
            <person name="Sese J."/>
            <person name="O'Brien M.J."/>
            <person name="Copetti D."/>
            <person name="Mohd Noor M.I."/>
            <person name="Ong R.C."/>
            <person name="Putra M."/>
            <person name="Sireger I.Z."/>
            <person name="Indrioko S."/>
            <person name="Kosugi Y."/>
            <person name="Izuno A."/>
            <person name="Isagi Y."/>
            <person name="Lee S.L."/>
            <person name="Shimizu K.K."/>
        </authorList>
    </citation>
    <scope>NUCLEOTIDE SEQUENCE [LARGE SCALE GENOMIC DNA]</scope>
    <source>
        <strain evidence="1">214</strain>
    </source>
</reference>
<sequence length="53" mass="5838">MTRASQAPPVVPLLIPPVAKFKIRTCQLLVTLDKYRNIVHALKAIKEAVEKGA</sequence>
<dbReference type="Proteomes" id="UP001054252">
    <property type="component" value="Unassembled WGS sequence"/>
</dbReference>
<keyword evidence="2" id="KW-1185">Reference proteome</keyword>
<protein>
    <submittedName>
        <fullName evidence="1">Uncharacterized protein</fullName>
    </submittedName>
</protein>
<accession>A0AAV5HTZ9</accession>
<comment type="caution">
    <text evidence="1">The sequence shown here is derived from an EMBL/GenBank/DDBJ whole genome shotgun (WGS) entry which is preliminary data.</text>
</comment>
<gene>
    <name evidence="1" type="ORF">SLEP1_g4742</name>
</gene>
<organism evidence="1 2">
    <name type="scientific">Rubroshorea leprosula</name>
    <dbReference type="NCBI Taxonomy" id="152421"/>
    <lineage>
        <taxon>Eukaryota</taxon>
        <taxon>Viridiplantae</taxon>
        <taxon>Streptophyta</taxon>
        <taxon>Embryophyta</taxon>
        <taxon>Tracheophyta</taxon>
        <taxon>Spermatophyta</taxon>
        <taxon>Magnoliopsida</taxon>
        <taxon>eudicotyledons</taxon>
        <taxon>Gunneridae</taxon>
        <taxon>Pentapetalae</taxon>
        <taxon>rosids</taxon>
        <taxon>malvids</taxon>
        <taxon>Malvales</taxon>
        <taxon>Dipterocarpaceae</taxon>
        <taxon>Rubroshorea</taxon>
    </lineage>
</organism>
<dbReference type="AlphaFoldDB" id="A0AAV5HTZ9"/>
<evidence type="ECO:0000313" key="2">
    <source>
        <dbReference type="Proteomes" id="UP001054252"/>
    </source>
</evidence>
<evidence type="ECO:0000313" key="1">
    <source>
        <dbReference type="EMBL" id="GKU90791.1"/>
    </source>
</evidence>